<reference evidence="3 4" key="1">
    <citation type="submission" date="2017-04" db="EMBL/GenBank/DDBJ databases">
        <authorList>
            <person name="Afonso C.L."/>
            <person name="Miller P.J."/>
            <person name="Scott M.A."/>
            <person name="Spackman E."/>
            <person name="Goraichik I."/>
            <person name="Dimitrov K.M."/>
            <person name="Suarez D.L."/>
            <person name="Swayne D.E."/>
        </authorList>
    </citation>
    <scope>NUCLEOTIDE SEQUENCE [LARGE SCALE GENOMIC DNA]</scope>
    <source>
        <strain evidence="3 4">DSM 43828</strain>
    </source>
</reference>
<dbReference type="PANTHER" id="PTHR34297">
    <property type="entry name" value="HYPOTHETICAL CYTOSOLIC PROTEIN-RELATED"/>
    <property type="match status" value="1"/>
</dbReference>
<feature type="region of interest" description="Disordered" evidence="2">
    <location>
        <begin position="1"/>
        <end position="21"/>
    </location>
</feature>
<name>A0A1Y5Y7Z2_KIBAR</name>
<evidence type="ECO:0000256" key="2">
    <source>
        <dbReference type="SAM" id="MobiDB-lite"/>
    </source>
</evidence>
<evidence type="ECO:0000313" key="3">
    <source>
        <dbReference type="EMBL" id="SMD25941.1"/>
    </source>
</evidence>
<gene>
    <name evidence="3" type="ORF">SAMN05661093_09519</name>
</gene>
<sequence length="160" mass="16315">MSDATTEKTPAAQKTQGAAPGNALAKRAGGLITEEGTTTIADIVVQKIAGLAAKEINGVHALGGGTARVLGAIRDRIPGASASVGQGVSVEVGEKQAAVDLEIVVEYGVPISDLAKSIRRNVITGIEQITGLEVVEVNINVNDIHLPGEDDGEAESSRVQ</sequence>
<keyword evidence="4" id="KW-1185">Reference proteome</keyword>
<evidence type="ECO:0000313" key="4">
    <source>
        <dbReference type="Proteomes" id="UP000192674"/>
    </source>
</evidence>
<dbReference type="Pfam" id="PF03780">
    <property type="entry name" value="Asp23"/>
    <property type="match status" value="1"/>
</dbReference>
<evidence type="ECO:0000256" key="1">
    <source>
        <dbReference type="ARBA" id="ARBA00005721"/>
    </source>
</evidence>
<organism evidence="3 4">
    <name type="scientific">Kibdelosporangium aridum</name>
    <dbReference type="NCBI Taxonomy" id="2030"/>
    <lineage>
        <taxon>Bacteria</taxon>
        <taxon>Bacillati</taxon>
        <taxon>Actinomycetota</taxon>
        <taxon>Actinomycetes</taxon>
        <taxon>Pseudonocardiales</taxon>
        <taxon>Pseudonocardiaceae</taxon>
        <taxon>Kibdelosporangium</taxon>
    </lineage>
</organism>
<protein>
    <submittedName>
        <fullName evidence="3">Uncharacterized conserved protein YloU, alkaline shock protein (Asp23) family</fullName>
    </submittedName>
</protein>
<dbReference type="AlphaFoldDB" id="A0A1Y5Y7Z2"/>
<dbReference type="PANTHER" id="PTHR34297:SF3">
    <property type="entry name" value="ALKALINE SHOCK PROTEIN 23"/>
    <property type="match status" value="1"/>
</dbReference>
<dbReference type="InterPro" id="IPR005531">
    <property type="entry name" value="Asp23"/>
</dbReference>
<comment type="similarity">
    <text evidence="1">Belongs to the asp23 family.</text>
</comment>
<dbReference type="Proteomes" id="UP000192674">
    <property type="component" value="Unassembled WGS sequence"/>
</dbReference>
<dbReference type="EMBL" id="FWXV01000012">
    <property type="protein sequence ID" value="SMD25941.1"/>
    <property type="molecule type" value="Genomic_DNA"/>
</dbReference>
<proteinExistence type="inferred from homology"/>
<accession>A0A1Y5Y7Z2</accession>
<dbReference type="OrthoDB" id="9808942at2"/>
<dbReference type="RefSeq" id="WP_084433742.1">
    <property type="nucleotide sequence ID" value="NZ_FWXV01000012.1"/>
</dbReference>